<evidence type="ECO:0000313" key="2">
    <source>
        <dbReference type="Proteomes" id="UP000887159"/>
    </source>
</evidence>
<evidence type="ECO:0000313" key="1">
    <source>
        <dbReference type="EMBL" id="GFY19059.1"/>
    </source>
</evidence>
<protein>
    <submittedName>
        <fullName evidence="1">Uncharacterized protein</fullName>
    </submittedName>
</protein>
<gene>
    <name evidence="1" type="ORF">TNCV_3877471</name>
</gene>
<name>A0A8X6VRH7_TRICX</name>
<sequence>MLVPPCKVNTPLGGHAPQFEKHCSSSFKLVECPTHRPKGSQICSNGDKSVDRATQGRVVTVRRQSCDTLAVRGQAFS</sequence>
<keyword evidence="2" id="KW-1185">Reference proteome</keyword>
<organism evidence="1 2">
    <name type="scientific">Trichonephila clavipes</name>
    <name type="common">Golden silk orbweaver</name>
    <name type="synonym">Nephila clavipes</name>
    <dbReference type="NCBI Taxonomy" id="2585209"/>
    <lineage>
        <taxon>Eukaryota</taxon>
        <taxon>Metazoa</taxon>
        <taxon>Ecdysozoa</taxon>
        <taxon>Arthropoda</taxon>
        <taxon>Chelicerata</taxon>
        <taxon>Arachnida</taxon>
        <taxon>Araneae</taxon>
        <taxon>Araneomorphae</taxon>
        <taxon>Entelegynae</taxon>
        <taxon>Araneoidea</taxon>
        <taxon>Nephilidae</taxon>
        <taxon>Trichonephila</taxon>
    </lineage>
</organism>
<comment type="caution">
    <text evidence="1">The sequence shown here is derived from an EMBL/GenBank/DDBJ whole genome shotgun (WGS) entry which is preliminary data.</text>
</comment>
<accession>A0A8X6VRH7</accession>
<proteinExistence type="predicted"/>
<reference evidence="1" key="1">
    <citation type="submission" date="2020-08" db="EMBL/GenBank/DDBJ databases">
        <title>Multicomponent nature underlies the extraordinary mechanical properties of spider dragline silk.</title>
        <authorList>
            <person name="Kono N."/>
            <person name="Nakamura H."/>
            <person name="Mori M."/>
            <person name="Yoshida Y."/>
            <person name="Ohtoshi R."/>
            <person name="Malay A.D."/>
            <person name="Moran D.A.P."/>
            <person name="Tomita M."/>
            <person name="Numata K."/>
            <person name="Arakawa K."/>
        </authorList>
    </citation>
    <scope>NUCLEOTIDE SEQUENCE</scope>
</reference>
<dbReference type="Proteomes" id="UP000887159">
    <property type="component" value="Unassembled WGS sequence"/>
</dbReference>
<dbReference type="EMBL" id="BMAU01021350">
    <property type="protein sequence ID" value="GFY19059.1"/>
    <property type="molecule type" value="Genomic_DNA"/>
</dbReference>
<dbReference type="AlphaFoldDB" id="A0A8X6VRH7"/>